<name>A0ABR9JU30_9ACTN</name>
<feature type="transmembrane region" description="Helical" evidence="5">
    <location>
        <begin position="347"/>
        <end position="368"/>
    </location>
</feature>
<dbReference type="InterPro" id="IPR022790">
    <property type="entry name" value="GH26_dom"/>
</dbReference>
<gene>
    <name evidence="8" type="ORF">H4W34_003905</name>
</gene>
<dbReference type="PROSITE" id="PS51764">
    <property type="entry name" value="GH26"/>
    <property type="match status" value="1"/>
</dbReference>
<comment type="similarity">
    <text evidence="3">Belongs to the glycosyl hydrolase 26 family.</text>
</comment>
<comment type="caution">
    <text evidence="8">The sequence shown here is derived from an EMBL/GenBank/DDBJ whole genome shotgun (WGS) entry which is preliminary data.</text>
</comment>
<keyword evidence="1 3" id="KW-0378">Hydrolase</keyword>
<dbReference type="EMBL" id="JADBDZ010000001">
    <property type="protein sequence ID" value="MBE1534072.1"/>
    <property type="molecule type" value="Genomic_DNA"/>
</dbReference>
<evidence type="ECO:0000313" key="9">
    <source>
        <dbReference type="Proteomes" id="UP000627838"/>
    </source>
</evidence>
<evidence type="ECO:0000256" key="3">
    <source>
        <dbReference type="PROSITE-ProRule" id="PRU01100"/>
    </source>
</evidence>
<feature type="active site" description="Proton donor" evidence="3">
    <location>
        <position position="144"/>
    </location>
</feature>
<keyword evidence="5" id="KW-0812">Transmembrane</keyword>
<evidence type="ECO:0000259" key="7">
    <source>
        <dbReference type="PROSITE" id="PS51764"/>
    </source>
</evidence>
<evidence type="ECO:0000256" key="6">
    <source>
        <dbReference type="SAM" id="SignalP"/>
    </source>
</evidence>
<keyword evidence="2 3" id="KW-0326">Glycosidase</keyword>
<reference evidence="8 9" key="1">
    <citation type="submission" date="2020-10" db="EMBL/GenBank/DDBJ databases">
        <title>Sequencing the genomes of 1000 actinobacteria strains.</title>
        <authorList>
            <person name="Klenk H.-P."/>
        </authorList>
    </citation>
    <scope>NUCLEOTIDE SEQUENCE [LARGE SCALE GENOMIC DNA]</scope>
    <source>
        <strain evidence="8 9">DSM 46744</strain>
    </source>
</reference>
<protein>
    <recommendedName>
        <fullName evidence="7">GH26 domain-containing protein</fullName>
    </recommendedName>
</protein>
<proteinExistence type="inferred from homology"/>
<evidence type="ECO:0000256" key="1">
    <source>
        <dbReference type="ARBA" id="ARBA00022801"/>
    </source>
</evidence>
<feature type="active site" description="Nucleophile" evidence="3">
    <location>
        <position position="249"/>
    </location>
</feature>
<organism evidence="8 9">
    <name type="scientific">Actinomadura algeriensis</name>
    <dbReference type="NCBI Taxonomy" id="1679523"/>
    <lineage>
        <taxon>Bacteria</taxon>
        <taxon>Bacillati</taxon>
        <taxon>Actinomycetota</taxon>
        <taxon>Actinomycetes</taxon>
        <taxon>Streptosporangiales</taxon>
        <taxon>Thermomonosporaceae</taxon>
        <taxon>Actinomadura</taxon>
    </lineage>
</organism>
<feature type="compositionally biased region" description="Gly residues" evidence="4">
    <location>
        <begin position="376"/>
        <end position="398"/>
    </location>
</feature>
<evidence type="ECO:0000256" key="2">
    <source>
        <dbReference type="ARBA" id="ARBA00023295"/>
    </source>
</evidence>
<evidence type="ECO:0000256" key="4">
    <source>
        <dbReference type="SAM" id="MobiDB-lite"/>
    </source>
</evidence>
<keyword evidence="6" id="KW-0732">Signal</keyword>
<accession>A0ABR9JU30</accession>
<keyword evidence="9" id="KW-1185">Reference proteome</keyword>
<dbReference type="InterPro" id="IPR017853">
    <property type="entry name" value="GH"/>
</dbReference>
<feature type="chain" id="PRO_5045166472" description="GH26 domain-containing protein" evidence="6">
    <location>
        <begin position="29"/>
        <end position="398"/>
    </location>
</feature>
<feature type="region of interest" description="Disordered" evidence="4">
    <location>
        <begin position="371"/>
        <end position="398"/>
    </location>
</feature>
<dbReference type="Pfam" id="PF02156">
    <property type="entry name" value="Glyco_hydro_26"/>
    <property type="match status" value="1"/>
</dbReference>
<feature type="domain" description="GH26" evidence="7">
    <location>
        <begin position="24"/>
        <end position="325"/>
    </location>
</feature>
<dbReference type="Proteomes" id="UP000627838">
    <property type="component" value="Unassembled WGS sequence"/>
</dbReference>
<keyword evidence="5" id="KW-1133">Transmembrane helix</keyword>
<evidence type="ECO:0000313" key="8">
    <source>
        <dbReference type="EMBL" id="MBE1534072.1"/>
    </source>
</evidence>
<feature type="signal peptide" evidence="6">
    <location>
        <begin position="1"/>
        <end position="28"/>
    </location>
</feature>
<dbReference type="Gene3D" id="3.20.20.80">
    <property type="entry name" value="Glycosidases"/>
    <property type="match status" value="1"/>
</dbReference>
<dbReference type="RefSeq" id="WP_192760509.1">
    <property type="nucleotide sequence ID" value="NZ_JADBDZ010000001.1"/>
</dbReference>
<keyword evidence="5" id="KW-0472">Membrane</keyword>
<sequence>MTRRLGGLLACAALGAATLTPVAGPARAAAPALAADGRAPMLLGVTAHDDADLTEREREAGRPLGAVRVFRRWGEPVVDDFVRSRARSHVFFVSVKARRPDGTKLRWADIASAPPGSAIDDELRRQARALKDLPGTVWFTFNHEPDNSASAGMGKPREYTDAWRRVVATFRAEGARNVRYVWTMTDAAFGRDASRYYPGDDQVDAIGVDAYNWFTCRGRDEGWKPLAELIERHRRFGEKHPGEQLMILETGTVEDPADPGRKARWMAEATALFERPKYHRYTALLHWDARHGRPEGPTCEWDYRSSETSLRGWRTMAAAPVFAASVPCPPNCREEDARGDGDALGPLLAAAGGAGVLAALGAAGWLLLRPSRRRSGPGGTGGGGTGGGGTGPGSAGSA</sequence>
<dbReference type="SUPFAM" id="SSF51445">
    <property type="entry name" value="(Trans)glycosidases"/>
    <property type="match status" value="1"/>
</dbReference>
<evidence type="ECO:0000256" key="5">
    <source>
        <dbReference type="SAM" id="Phobius"/>
    </source>
</evidence>